<dbReference type="EMBL" id="QGNW01000020">
    <property type="protein sequence ID" value="RVX14707.1"/>
    <property type="molecule type" value="Genomic_DNA"/>
</dbReference>
<name>A0A438K0H2_VITVI</name>
<protein>
    <submittedName>
        <fullName evidence="1">Uncharacterized protein</fullName>
    </submittedName>
</protein>
<evidence type="ECO:0000313" key="1">
    <source>
        <dbReference type="EMBL" id="RVX14707.1"/>
    </source>
</evidence>
<proteinExistence type="predicted"/>
<dbReference type="Proteomes" id="UP000288805">
    <property type="component" value="Unassembled WGS sequence"/>
</dbReference>
<evidence type="ECO:0000313" key="2">
    <source>
        <dbReference type="Proteomes" id="UP000288805"/>
    </source>
</evidence>
<organism evidence="1 2">
    <name type="scientific">Vitis vinifera</name>
    <name type="common">Grape</name>
    <dbReference type="NCBI Taxonomy" id="29760"/>
    <lineage>
        <taxon>Eukaryota</taxon>
        <taxon>Viridiplantae</taxon>
        <taxon>Streptophyta</taxon>
        <taxon>Embryophyta</taxon>
        <taxon>Tracheophyta</taxon>
        <taxon>Spermatophyta</taxon>
        <taxon>Magnoliopsida</taxon>
        <taxon>eudicotyledons</taxon>
        <taxon>Gunneridae</taxon>
        <taxon>Pentapetalae</taxon>
        <taxon>rosids</taxon>
        <taxon>Vitales</taxon>
        <taxon>Vitaceae</taxon>
        <taxon>Viteae</taxon>
        <taxon>Vitis</taxon>
    </lineage>
</organism>
<comment type="caution">
    <text evidence="1">The sequence shown here is derived from an EMBL/GenBank/DDBJ whole genome shotgun (WGS) entry which is preliminary data.</text>
</comment>
<gene>
    <name evidence="1" type="ORF">CK203_011976</name>
</gene>
<sequence>MSLGYAEKLSYIEDVGKVGMSEIFDPLHVLQEKVKNFLSHSLVFSHIFLPIPLLCLVLCLRVGESVVQLFAVRPSLFCCTVLSCGI</sequence>
<accession>A0A438K0H2</accession>
<reference evidence="1 2" key="1">
    <citation type="journal article" date="2018" name="PLoS Genet.">
        <title>Population sequencing reveals clonal diversity and ancestral inbreeding in the grapevine cultivar Chardonnay.</title>
        <authorList>
            <person name="Roach M.J."/>
            <person name="Johnson D.L."/>
            <person name="Bohlmann J."/>
            <person name="van Vuuren H.J."/>
            <person name="Jones S.J."/>
            <person name="Pretorius I.S."/>
            <person name="Schmidt S.A."/>
            <person name="Borneman A.R."/>
        </authorList>
    </citation>
    <scope>NUCLEOTIDE SEQUENCE [LARGE SCALE GENOMIC DNA]</scope>
    <source>
        <strain evidence="2">cv. Chardonnay</strain>
        <tissue evidence="1">Leaf</tissue>
    </source>
</reference>
<dbReference type="AlphaFoldDB" id="A0A438K0H2"/>